<dbReference type="OrthoDB" id="9767116at2"/>
<dbReference type="Proteomes" id="UP000315891">
    <property type="component" value="Chromosome"/>
</dbReference>
<gene>
    <name evidence="2" type="ORF">FNZ56_10070</name>
</gene>
<keyword evidence="3" id="KW-1185">Reference proteome</keyword>
<evidence type="ECO:0000259" key="1">
    <source>
        <dbReference type="Pfam" id="PF17973"/>
    </source>
</evidence>
<dbReference type="EMBL" id="CP041742">
    <property type="protein sequence ID" value="QDQ74201.1"/>
    <property type="molecule type" value="Genomic_DNA"/>
</dbReference>
<accession>A0A516V6S0</accession>
<dbReference type="AlphaFoldDB" id="A0A516V6S0"/>
<dbReference type="RefSeq" id="WP_143879710.1">
    <property type="nucleotide sequence ID" value="NZ_BAABLZ010000001.1"/>
</dbReference>
<feature type="domain" description="Bacterial alpha-2-macroglobulin MG10" evidence="1">
    <location>
        <begin position="111"/>
        <end position="238"/>
    </location>
</feature>
<evidence type="ECO:0000313" key="3">
    <source>
        <dbReference type="Proteomes" id="UP000315891"/>
    </source>
</evidence>
<sequence>MRRSLVRGLSDLYAGGSEAVDTQTGAGCLMAIRDLAKSSAEDAGSARFGIGAQSLMLHLAARQRQDQGTIESPAGTQLRIEPELRANEPASYVAEFRYSEDARIARASAVGLAIDRRYEVLRDGAWVPVAQSALREGDWIRITLVVDSGAARHFVALTDSVPGGLRPTDLSLSAVGGLDLHKVDDVGSGYFATRHLDARNPKFYAEYLPAGRHEVHYFALVGNSGDYLAAPAVVELMYGKATRARTAAMRLVVPDQAKGHSGN</sequence>
<proteinExistence type="predicted"/>
<dbReference type="Pfam" id="PF17973">
    <property type="entry name" value="bMG10"/>
    <property type="match status" value="1"/>
</dbReference>
<dbReference type="InterPro" id="IPR041246">
    <property type="entry name" value="Bact_MG10"/>
</dbReference>
<organism evidence="2 3">
    <name type="scientific">Pseudoluteimonas lycopersici</name>
    <dbReference type="NCBI Taxonomy" id="1324796"/>
    <lineage>
        <taxon>Bacteria</taxon>
        <taxon>Pseudomonadati</taxon>
        <taxon>Pseudomonadota</taxon>
        <taxon>Gammaproteobacteria</taxon>
        <taxon>Lysobacterales</taxon>
        <taxon>Lysobacteraceae</taxon>
        <taxon>Pseudoluteimonas</taxon>
    </lineage>
</organism>
<protein>
    <recommendedName>
        <fullName evidence="1">Bacterial alpha-2-macroglobulin MG10 domain-containing protein</fullName>
    </recommendedName>
</protein>
<reference evidence="2 3" key="1">
    <citation type="submission" date="2019-07" db="EMBL/GenBank/DDBJ databases">
        <title>Lysobacter weifangensis sp. nov., isolated from bensulfuron-methyl contaminated farmland soil.</title>
        <authorList>
            <person name="Zhao H."/>
        </authorList>
    </citation>
    <scope>NUCLEOTIDE SEQUENCE [LARGE SCALE GENOMIC DNA]</scope>
    <source>
        <strain evidence="2 3">CC-Bw-6</strain>
    </source>
</reference>
<name>A0A516V6S0_9GAMM</name>
<evidence type="ECO:0000313" key="2">
    <source>
        <dbReference type="EMBL" id="QDQ74201.1"/>
    </source>
</evidence>